<dbReference type="InterPro" id="IPR025979">
    <property type="entry name" value="ChrR-like_cupin_dom"/>
</dbReference>
<evidence type="ECO:0000313" key="2">
    <source>
        <dbReference type="EMBL" id="MYM94559.1"/>
    </source>
</evidence>
<dbReference type="AlphaFoldDB" id="A0A845GPK4"/>
<dbReference type="Proteomes" id="UP000447355">
    <property type="component" value="Unassembled WGS sequence"/>
</dbReference>
<sequence length="105" mass="11465">MILAQQDKRNWSDSGIPGVQTCSTWTGNDGDGGYLAKFQAGARFPKHAHDGWEQILVLSGAIRFNEVEMRPGDVLQVQGSDEHEACALEETLLFVAHRGGIEILA</sequence>
<dbReference type="InterPro" id="IPR011051">
    <property type="entry name" value="RmlC_Cupin_sf"/>
</dbReference>
<evidence type="ECO:0000259" key="1">
    <source>
        <dbReference type="Pfam" id="PF12973"/>
    </source>
</evidence>
<dbReference type="InterPro" id="IPR014710">
    <property type="entry name" value="RmlC-like_jellyroll"/>
</dbReference>
<comment type="caution">
    <text evidence="2">The sequence shown here is derived from an EMBL/GenBank/DDBJ whole genome shotgun (WGS) entry which is preliminary data.</text>
</comment>
<feature type="domain" description="ChrR-like cupin" evidence="1">
    <location>
        <begin position="2"/>
        <end position="97"/>
    </location>
</feature>
<dbReference type="Pfam" id="PF12973">
    <property type="entry name" value="Cupin_7"/>
    <property type="match status" value="1"/>
</dbReference>
<proteinExistence type="predicted"/>
<dbReference type="EMBL" id="WWCX01000015">
    <property type="protein sequence ID" value="MYM94559.1"/>
    <property type="molecule type" value="Genomic_DNA"/>
</dbReference>
<organism evidence="2 3">
    <name type="scientific">Duganella vulcania</name>
    <dbReference type="NCBI Taxonomy" id="2692166"/>
    <lineage>
        <taxon>Bacteria</taxon>
        <taxon>Pseudomonadati</taxon>
        <taxon>Pseudomonadota</taxon>
        <taxon>Betaproteobacteria</taxon>
        <taxon>Burkholderiales</taxon>
        <taxon>Oxalobacteraceae</taxon>
        <taxon>Telluria group</taxon>
        <taxon>Duganella</taxon>
    </lineage>
</organism>
<gene>
    <name evidence="2" type="ORF">GTP90_11880</name>
</gene>
<name>A0A845GPK4_9BURK</name>
<evidence type="ECO:0000313" key="3">
    <source>
        <dbReference type="Proteomes" id="UP000447355"/>
    </source>
</evidence>
<protein>
    <recommendedName>
        <fullName evidence="1">ChrR-like cupin domain-containing protein</fullName>
    </recommendedName>
</protein>
<reference evidence="2" key="1">
    <citation type="submission" date="2019-12" db="EMBL/GenBank/DDBJ databases">
        <title>Novel species isolated from a subtropical stream in China.</title>
        <authorList>
            <person name="Lu H."/>
        </authorList>
    </citation>
    <scope>NUCLEOTIDE SEQUENCE [LARGE SCALE GENOMIC DNA]</scope>
    <source>
        <strain evidence="2">FT81W</strain>
    </source>
</reference>
<dbReference type="SUPFAM" id="SSF51182">
    <property type="entry name" value="RmlC-like cupins"/>
    <property type="match status" value="1"/>
</dbReference>
<dbReference type="Gene3D" id="2.60.120.10">
    <property type="entry name" value="Jelly Rolls"/>
    <property type="match status" value="1"/>
</dbReference>
<dbReference type="RefSeq" id="WP_161083728.1">
    <property type="nucleotide sequence ID" value="NZ_WWCX01000015.1"/>
</dbReference>
<accession>A0A845GPK4</accession>